<dbReference type="PANTHER" id="PTHR11388:SF100">
    <property type="entry name" value="SOLUTE CARRIER ORGANIC ANION TRANSPORTER FAMILY MEMBER 4A1"/>
    <property type="match status" value="1"/>
</dbReference>
<evidence type="ECO:0000256" key="6">
    <source>
        <dbReference type="ARBA" id="ARBA00023136"/>
    </source>
</evidence>
<feature type="transmembrane region" description="Helical" evidence="8">
    <location>
        <begin position="665"/>
        <end position="698"/>
    </location>
</feature>
<keyword evidence="6 8" id="KW-0472">Membrane</keyword>
<feature type="transmembrane region" description="Helical" evidence="8">
    <location>
        <begin position="169"/>
        <end position="191"/>
    </location>
</feature>
<feature type="transmembrane region" description="Helical" evidence="8">
    <location>
        <begin position="272"/>
        <end position="299"/>
    </location>
</feature>
<feature type="transmembrane region" description="Helical" evidence="8">
    <location>
        <begin position="434"/>
        <end position="458"/>
    </location>
</feature>
<accession>A0A2T7PG98</accession>
<evidence type="ECO:0000256" key="5">
    <source>
        <dbReference type="ARBA" id="ARBA00022989"/>
    </source>
</evidence>
<evidence type="ECO:0000256" key="7">
    <source>
        <dbReference type="ARBA" id="ARBA00023157"/>
    </source>
</evidence>
<dbReference type="AlphaFoldDB" id="A0A2T7PG98"/>
<evidence type="ECO:0000256" key="3">
    <source>
        <dbReference type="ARBA" id="ARBA00022475"/>
    </source>
</evidence>
<evidence type="ECO:0000256" key="2">
    <source>
        <dbReference type="ARBA" id="ARBA00009657"/>
    </source>
</evidence>
<reference evidence="11 12" key="1">
    <citation type="submission" date="2018-04" db="EMBL/GenBank/DDBJ databases">
        <title>The genome of golden apple snail Pomacea canaliculata provides insight into stress tolerance and invasive adaptation.</title>
        <authorList>
            <person name="Liu C."/>
            <person name="Liu B."/>
            <person name="Ren Y."/>
            <person name="Zhang Y."/>
            <person name="Wang H."/>
            <person name="Li S."/>
            <person name="Jiang F."/>
            <person name="Yin L."/>
            <person name="Zhang G."/>
            <person name="Qian W."/>
            <person name="Fan W."/>
        </authorList>
    </citation>
    <scope>NUCLEOTIDE SEQUENCE [LARGE SCALE GENOMIC DNA]</scope>
    <source>
        <strain evidence="11">SZHN2017</strain>
        <tissue evidence="11">Muscle</tissue>
    </source>
</reference>
<dbReference type="InterPro" id="IPR002350">
    <property type="entry name" value="Kazal_dom"/>
</dbReference>
<feature type="transmembrane region" description="Helical" evidence="8">
    <location>
        <begin position="470"/>
        <end position="489"/>
    </location>
</feature>
<dbReference type="PROSITE" id="PS51465">
    <property type="entry name" value="KAZAL_2"/>
    <property type="match status" value="1"/>
</dbReference>
<name>A0A2T7PG98_POMCA</name>
<dbReference type="OrthoDB" id="5062115at2759"/>
<evidence type="ECO:0000313" key="12">
    <source>
        <dbReference type="Proteomes" id="UP000245119"/>
    </source>
</evidence>
<dbReference type="GO" id="GO:0016323">
    <property type="term" value="C:basolateral plasma membrane"/>
    <property type="evidence" value="ECO:0007669"/>
    <property type="project" value="TreeGrafter"/>
</dbReference>
<comment type="caution">
    <text evidence="11">The sequence shown here is derived from an EMBL/GenBank/DDBJ whole genome shotgun (WGS) entry which is preliminary data.</text>
</comment>
<dbReference type="GO" id="GO:0015347">
    <property type="term" value="F:sodium-independent organic anion transmembrane transporter activity"/>
    <property type="evidence" value="ECO:0007669"/>
    <property type="project" value="TreeGrafter"/>
</dbReference>
<keyword evidence="8" id="KW-0813">Transport</keyword>
<evidence type="ECO:0000313" key="11">
    <source>
        <dbReference type="EMBL" id="PVD32431.1"/>
    </source>
</evidence>
<dbReference type="Gene3D" id="1.20.1250.20">
    <property type="entry name" value="MFS general substrate transporter like domains"/>
    <property type="match status" value="2"/>
</dbReference>
<feature type="transmembrane region" description="Helical" evidence="8">
    <location>
        <begin position="400"/>
        <end position="422"/>
    </location>
</feature>
<organism evidence="11 12">
    <name type="scientific">Pomacea canaliculata</name>
    <name type="common">Golden apple snail</name>
    <dbReference type="NCBI Taxonomy" id="400727"/>
    <lineage>
        <taxon>Eukaryota</taxon>
        <taxon>Metazoa</taxon>
        <taxon>Spiralia</taxon>
        <taxon>Lophotrochozoa</taxon>
        <taxon>Mollusca</taxon>
        <taxon>Gastropoda</taxon>
        <taxon>Caenogastropoda</taxon>
        <taxon>Architaenioglossa</taxon>
        <taxon>Ampullarioidea</taxon>
        <taxon>Ampullariidae</taxon>
        <taxon>Pomacea</taxon>
    </lineage>
</organism>
<feature type="transmembrane region" description="Helical" evidence="8">
    <location>
        <begin position="235"/>
        <end position="260"/>
    </location>
</feature>
<dbReference type="InterPro" id="IPR036259">
    <property type="entry name" value="MFS_trans_sf"/>
</dbReference>
<feature type="transmembrane region" description="Helical" evidence="8">
    <location>
        <begin position="584"/>
        <end position="604"/>
    </location>
</feature>
<dbReference type="PROSITE" id="PS50850">
    <property type="entry name" value="MFS"/>
    <property type="match status" value="1"/>
</dbReference>
<dbReference type="Proteomes" id="UP000245119">
    <property type="component" value="Linkage Group LG4"/>
</dbReference>
<feature type="transmembrane region" description="Helical" evidence="8">
    <location>
        <begin position="319"/>
        <end position="342"/>
    </location>
</feature>
<keyword evidence="8" id="KW-0406">Ion transport</keyword>
<feature type="domain" description="Kazal-like" evidence="10">
    <location>
        <begin position="512"/>
        <end position="564"/>
    </location>
</feature>
<evidence type="ECO:0000256" key="1">
    <source>
        <dbReference type="ARBA" id="ARBA00004651"/>
    </source>
</evidence>
<dbReference type="NCBIfam" id="TIGR00805">
    <property type="entry name" value="oat"/>
    <property type="match status" value="1"/>
</dbReference>
<feature type="domain" description="Major facilitator superfamily (MFS) profile" evidence="9">
    <location>
        <begin position="102"/>
        <end position="699"/>
    </location>
</feature>
<dbReference type="SUPFAM" id="SSF103473">
    <property type="entry name" value="MFS general substrate transporter"/>
    <property type="match status" value="1"/>
</dbReference>
<sequence>MTNSLIFSNFLAELLVTKARSQLKNMATSKAIWDNDKAEETIDGEAALLQDRNGVKSQLQLMPMVDLDASAENRYAKTSSIECGYCRWQPKCLRRCNNPPCLLFFLSMCALILGFVVNGVNNVNTTAIERRFNLPSAKVGLISSAYDISAAILGIIISYFGARKYKARMVGISIIVASLGSFLMALPHFTIGPYQLGTYSTVSACLAHETNSSGLANSVSRNLCQKEMDGHLSNYLYLILGQLLHGVGGTTLYTVGVALLDDSIFTRLVCNAAGILYSSAVIGPGLGYVVGGQFLSLYVDFNLVSTRMEMDDPRWVGAWWLGFLIAACLNLLVAIPVCGFGAELPSAQKIRQNRISEAHSERKKVNILDSDTKACLTASRQSHSFHHFIRVTWSLLRNPCFFFMSLSMVTEGIALSGVATFMPKMIENKFQASASWAAILSGIAVVPGAATGQFLGGYIAKKKNLGIPGLIKLSILGMALTLVFSAVVWNDCEPEEYVGIASPYFNSSSNVTELVSECNRGCGCTTEAFIPVCDENKALYFSPCHAGCSVQTSEYTYSNCSCLGPMAGTNATVSTRGCRQQCAALYPFIAQLFLLICFNMICVAPGDAVQLRCVPEEDKTYAQGLKLLIVRSLGTVAGPVIIGRLLDNTCIVWRKDCKGSSLSCWLYNIFGMTFSLYVTIVVTKVFSIFFCLMALALYRPPVLAHEPITDKVVVVNNVNKKKEG</sequence>
<feature type="transmembrane region" description="Helical" evidence="8">
    <location>
        <begin position="140"/>
        <end position="162"/>
    </location>
</feature>
<keyword evidence="4 8" id="KW-0812">Transmembrane</keyword>
<feature type="transmembrane region" description="Helical" evidence="8">
    <location>
        <begin position="101"/>
        <end position="120"/>
    </location>
</feature>
<gene>
    <name evidence="11" type="ORF">C0Q70_07865</name>
</gene>
<proteinExistence type="inferred from homology"/>
<protein>
    <recommendedName>
        <fullName evidence="8">Solute carrier organic anion transporter family member</fullName>
    </recommendedName>
</protein>
<dbReference type="GO" id="GO:0006811">
    <property type="term" value="P:monoatomic ion transport"/>
    <property type="evidence" value="ECO:0007669"/>
    <property type="project" value="UniProtKB-KW"/>
</dbReference>
<evidence type="ECO:0000259" key="9">
    <source>
        <dbReference type="PROSITE" id="PS50850"/>
    </source>
</evidence>
<evidence type="ECO:0000256" key="4">
    <source>
        <dbReference type="ARBA" id="ARBA00022692"/>
    </source>
</evidence>
<keyword evidence="7" id="KW-1015">Disulfide bond</keyword>
<keyword evidence="3" id="KW-1003">Cell membrane</keyword>
<evidence type="ECO:0000259" key="10">
    <source>
        <dbReference type="PROSITE" id="PS51465"/>
    </source>
</evidence>
<comment type="similarity">
    <text evidence="2 8">Belongs to the organo anion transporter (TC 2.A.60) family.</text>
</comment>
<keyword evidence="5 8" id="KW-1133">Transmembrane helix</keyword>
<dbReference type="InterPro" id="IPR004156">
    <property type="entry name" value="OATP"/>
</dbReference>
<comment type="subcellular location">
    <subcellularLocation>
        <location evidence="1 8">Cell membrane</location>
        <topology evidence="1 8">Multi-pass membrane protein</topology>
    </subcellularLocation>
</comment>
<evidence type="ECO:0000256" key="8">
    <source>
        <dbReference type="RuleBase" id="RU362056"/>
    </source>
</evidence>
<dbReference type="Pfam" id="PF03137">
    <property type="entry name" value="OATP"/>
    <property type="match status" value="1"/>
</dbReference>
<dbReference type="EMBL" id="PZQS01000004">
    <property type="protein sequence ID" value="PVD32431.1"/>
    <property type="molecule type" value="Genomic_DNA"/>
</dbReference>
<feature type="transmembrane region" description="Helical" evidence="8">
    <location>
        <begin position="625"/>
        <end position="645"/>
    </location>
</feature>
<dbReference type="GO" id="GO:0043252">
    <property type="term" value="P:sodium-independent organic anion transport"/>
    <property type="evidence" value="ECO:0007669"/>
    <property type="project" value="TreeGrafter"/>
</dbReference>
<dbReference type="InterPro" id="IPR020846">
    <property type="entry name" value="MFS_dom"/>
</dbReference>
<keyword evidence="12" id="KW-1185">Reference proteome</keyword>
<dbReference type="PANTHER" id="PTHR11388">
    <property type="entry name" value="ORGANIC ANION TRANSPORTER"/>
    <property type="match status" value="1"/>
</dbReference>